<dbReference type="AlphaFoldDB" id="A0AAV9V008"/>
<comment type="caution">
    <text evidence="11">The sequence shown here is derived from an EMBL/GenBank/DDBJ whole genome shotgun (WGS) entry which is preliminary data.</text>
</comment>
<dbReference type="GO" id="GO:0000978">
    <property type="term" value="F:RNA polymerase II cis-regulatory region sequence-specific DNA binding"/>
    <property type="evidence" value="ECO:0007669"/>
    <property type="project" value="TreeGrafter"/>
</dbReference>
<evidence type="ECO:0000256" key="9">
    <source>
        <dbReference type="PROSITE-ProRule" id="PRU00042"/>
    </source>
</evidence>
<dbReference type="PANTHER" id="PTHR19818">
    <property type="entry name" value="ZINC FINGER PROTEIN ZIC AND GLI"/>
    <property type="match status" value="1"/>
</dbReference>
<dbReference type="PROSITE" id="PS50157">
    <property type="entry name" value="ZINC_FINGER_C2H2_2"/>
    <property type="match status" value="2"/>
</dbReference>
<evidence type="ECO:0000256" key="7">
    <source>
        <dbReference type="ARBA" id="ARBA00023163"/>
    </source>
</evidence>
<evidence type="ECO:0000256" key="2">
    <source>
        <dbReference type="ARBA" id="ARBA00022723"/>
    </source>
</evidence>
<gene>
    <name evidence="11" type="ORF">TWF696_006602</name>
</gene>
<keyword evidence="5" id="KW-0862">Zinc</keyword>
<dbReference type="SUPFAM" id="SSF57667">
    <property type="entry name" value="beta-beta-alpha zinc fingers"/>
    <property type="match status" value="1"/>
</dbReference>
<dbReference type="Pfam" id="PF00096">
    <property type="entry name" value="zf-C2H2"/>
    <property type="match status" value="2"/>
</dbReference>
<keyword evidence="8" id="KW-0539">Nucleus</keyword>
<dbReference type="GO" id="GO:0005634">
    <property type="term" value="C:nucleus"/>
    <property type="evidence" value="ECO:0007669"/>
    <property type="project" value="UniProtKB-SubCell"/>
</dbReference>
<proteinExistence type="predicted"/>
<feature type="domain" description="C2H2-type" evidence="10">
    <location>
        <begin position="220"/>
        <end position="247"/>
    </location>
</feature>
<organism evidence="11 12">
    <name type="scientific">Orbilia brochopaga</name>
    <dbReference type="NCBI Taxonomy" id="3140254"/>
    <lineage>
        <taxon>Eukaryota</taxon>
        <taxon>Fungi</taxon>
        <taxon>Dikarya</taxon>
        <taxon>Ascomycota</taxon>
        <taxon>Pezizomycotina</taxon>
        <taxon>Orbiliomycetes</taxon>
        <taxon>Orbiliales</taxon>
        <taxon>Orbiliaceae</taxon>
        <taxon>Orbilia</taxon>
    </lineage>
</organism>
<evidence type="ECO:0000256" key="1">
    <source>
        <dbReference type="ARBA" id="ARBA00004123"/>
    </source>
</evidence>
<reference evidence="11 12" key="1">
    <citation type="submission" date="2019-10" db="EMBL/GenBank/DDBJ databases">
        <authorList>
            <person name="Palmer J.M."/>
        </authorList>
    </citation>
    <scope>NUCLEOTIDE SEQUENCE [LARGE SCALE GENOMIC DNA]</scope>
    <source>
        <strain evidence="11 12">TWF696</strain>
    </source>
</reference>
<comment type="subcellular location">
    <subcellularLocation>
        <location evidence="1">Nucleus</location>
    </subcellularLocation>
</comment>
<evidence type="ECO:0000259" key="10">
    <source>
        <dbReference type="PROSITE" id="PS50157"/>
    </source>
</evidence>
<evidence type="ECO:0000256" key="5">
    <source>
        <dbReference type="ARBA" id="ARBA00022833"/>
    </source>
</evidence>
<dbReference type="GO" id="GO:0000981">
    <property type="term" value="F:DNA-binding transcription factor activity, RNA polymerase II-specific"/>
    <property type="evidence" value="ECO:0007669"/>
    <property type="project" value="UniProtKB-ARBA"/>
</dbReference>
<dbReference type="Proteomes" id="UP001375240">
    <property type="component" value="Unassembled WGS sequence"/>
</dbReference>
<dbReference type="GO" id="GO:0045944">
    <property type="term" value="P:positive regulation of transcription by RNA polymerase II"/>
    <property type="evidence" value="ECO:0007669"/>
    <property type="project" value="UniProtKB-ARBA"/>
</dbReference>
<dbReference type="FunFam" id="3.30.160.60:FF:000060">
    <property type="entry name" value="zinc finger protein 436"/>
    <property type="match status" value="1"/>
</dbReference>
<dbReference type="SMART" id="SM00355">
    <property type="entry name" value="ZnF_C2H2"/>
    <property type="match status" value="2"/>
</dbReference>
<dbReference type="Gene3D" id="3.30.160.60">
    <property type="entry name" value="Classic Zinc Finger"/>
    <property type="match status" value="2"/>
</dbReference>
<keyword evidence="12" id="KW-1185">Reference proteome</keyword>
<dbReference type="GO" id="GO:0008270">
    <property type="term" value="F:zinc ion binding"/>
    <property type="evidence" value="ECO:0007669"/>
    <property type="project" value="UniProtKB-KW"/>
</dbReference>
<feature type="domain" description="C2H2-type" evidence="10">
    <location>
        <begin position="248"/>
        <end position="273"/>
    </location>
</feature>
<accession>A0AAV9V008</accession>
<keyword evidence="2" id="KW-0479">Metal-binding</keyword>
<evidence type="ECO:0000256" key="3">
    <source>
        <dbReference type="ARBA" id="ARBA00022737"/>
    </source>
</evidence>
<evidence type="ECO:0000313" key="11">
    <source>
        <dbReference type="EMBL" id="KAK6350373.1"/>
    </source>
</evidence>
<evidence type="ECO:0000313" key="12">
    <source>
        <dbReference type="Proteomes" id="UP001375240"/>
    </source>
</evidence>
<keyword evidence="4 9" id="KW-0863">Zinc-finger</keyword>
<dbReference type="InterPro" id="IPR013087">
    <property type="entry name" value="Znf_C2H2_type"/>
</dbReference>
<protein>
    <recommendedName>
        <fullName evidence="10">C2H2-type domain-containing protein</fullName>
    </recommendedName>
</protein>
<evidence type="ECO:0000256" key="4">
    <source>
        <dbReference type="ARBA" id="ARBA00022771"/>
    </source>
</evidence>
<dbReference type="PANTHER" id="PTHR19818:SF139">
    <property type="entry name" value="PAIR-RULE PROTEIN ODD-PAIRED"/>
    <property type="match status" value="1"/>
</dbReference>
<name>A0AAV9V008_9PEZI</name>
<keyword evidence="7" id="KW-0804">Transcription</keyword>
<dbReference type="FunFam" id="3.30.160.60:FF:000125">
    <property type="entry name" value="Putative zinc finger protein 143"/>
    <property type="match status" value="1"/>
</dbReference>
<evidence type="ECO:0000256" key="6">
    <source>
        <dbReference type="ARBA" id="ARBA00023015"/>
    </source>
</evidence>
<keyword evidence="3" id="KW-0677">Repeat</keyword>
<dbReference type="EMBL" id="JAVHNQ010000004">
    <property type="protein sequence ID" value="KAK6350373.1"/>
    <property type="molecule type" value="Genomic_DNA"/>
</dbReference>
<dbReference type="InterPro" id="IPR050329">
    <property type="entry name" value="GLI_C2H2-zinc-finger"/>
</dbReference>
<dbReference type="PROSITE" id="PS00028">
    <property type="entry name" value="ZINC_FINGER_C2H2_1"/>
    <property type="match status" value="2"/>
</dbReference>
<keyword evidence="6" id="KW-0805">Transcription regulation</keyword>
<dbReference type="InterPro" id="IPR036236">
    <property type="entry name" value="Znf_C2H2_sf"/>
</dbReference>
<evidence type="ECO:0000256" key="8">
    <source>
        <dbReference type="ARBA" id="ARBA00023242"/>
    </source>
</evidence>
<sequence>MERLSQHRRGSWRSDGTRSQIMRYSSCLDDIFVSSQEPGLGDVSSQTLGDQTDYDADCSLPSISSLLLYAGNGEHQLQPTRNGFDPANSPVSLMGDTDSNLYEPVARAGPSTALIRRLSWSDNILPATPNSSACIRICPGVFAVREHRGSSQTNDMTLGIVRSPNGNCNDNHIRFGSAPIETTALADSGLEVPTVSQPWTHHHHSVPTTSLSAAHALDRYVCPQCTKSFSRPSSLRIHSHSHTGEKPFVCPHDGCGKAFSVRSNMKRHERGCHIMRL</sequence>